<reference evidence="1" key="1">
    <citation type="submission" date="2020-04" db="EMBL/GenBank/DDBJ databases">
        <authorList>
            <person name="Alioto T."/>
            <person name="Alioto T."/>
            <person name="Gomez Garrido J."/>
        </authorList>
    </citation>
    <scope>NUCLEOTIDE SEQUENCE</scope>
    <source>
        <strain evidence="1">A484AB</strain>
    </source>
</reference>
<organism evidence="1 2">
    <name type="scientific">Paramuricea clavata</name>
    <name type="common">Red gorgonian</name>
    <name type="synonym">Violescent sea-whip</name>
    <dbReference type="NCBI Taxonomy" id="317549"/>
    <lineage>
        <taxon>Eukaryota</taxon>
        <taxon>Metazoa</taxon>
        <taxon>Cnidaria</taxon>
        <taxon>Anthozoa</taxon>
        <taxon>Octocorallia</taxon>
        <taxon>Malacalcyonacea</taxon>
        <taxon>Plexauridae</taxon>
        <taxon>Paramuricea</taxon>
    </lineage>
</organism>
<protein>
    <submittedName>
        <fullName evidence="1">Uncharacterized protein</fullName>
    </submittedName>
</protein>
<evidence type="ECO:0000313" key="2">
    <source>
        <dbReference type="Proteomes" id="UP001152795"/>
    </source>
</evidence>
<evidence type="ECO:0000313" key="1">
    <source>
        <dbReference type="EMBL" id="CAB4028230.1"/>
    </source>
</evidence>
<sequence>MDRSNEQGAKSKANDLPGLIMRSTLEMTDIKARKYLYLKLVRSNLAYASQVLCPQSVQLIQNIEKMQRGASTRFIINLGFVTNIPYPSRLHNLYLLPITYWHEYLDIFILYKIINNILTTVLGWLYLDQESLEVKPTTIELN</sequence>
<dbReference type="OrthoDB" id="5990125at2759"/>
<dbReference type="EMBL" id="CACRXK020015335">
    <property type="protein sequence ID" value="CAB4028230.1"/>
    <property type="molecule type" value="Genomic_DNA"/>
</dbReference>
<gene>
    <name evidence="1" type="ORF">PACLA_8A083652</name>
</gene>
<keyword evidence="2" id="KW-1185">Reference proteome</keyword>
<comment type="caution">
    <text evidence="1">The sequence shown here is derived from an EMBL/GenBank/DDBJ whole genome shotgun (WGS) entry which is preliminary data.</text>
</comment>
<dbReference type="Proteomes" id="UP001152795">
    <property type="component" value="Unassembled WGS sequence"/>
</dbReference>
<dbReference type="AlphaFoldDB" id="A0A6S7JGU3"/>
<proteinExistence type="predicted"/>
<accession>A0A6S7JGU3</accession>
<name>A0A6S7JGU3_PARCT</name>